<comment type="caution">
    <text evidence="11">The sequence shown here is derived from an EMBL/GenBank/DDBJ whole genome shotgun (WGS) entry which is preliminary data.</text>
</comment>
<keyword evidence="12" id="KW-1185">Reference proteome</keyword>
<dbReference type="EMBL" id="SRMF01000003">
    <property type="protein sequence ID" value="TGG93195.1"/>
    <property type="molecule type" value="Genomic_DNA"/>
</dbReference>
<keyword evidence="7 10" id="KW-0067">ATP-binding</keyword>
<dbReference type="InterPro" id="IPR031322">
    <property type="entry name" value="Shikimate/glucono_kinase"/>
</dbReference>
<evidence type="ECO:0000256" key="4">
    <source>
        <dbReference type="ARBA" id="ARBA00022679"/>
    </source>
</evidence>
<comment type="catalytic activity">
    <reaction evidence="9 10">
        <text>D-gluconate + ATP = 6-phospho-D-gluconate + ADP + H(+)</text>
        <dbReference type="Rhea" id="RHEA:19433"/>
        <dbReference type="ChEBI" id="CHEBI:15378"/>
        <dbReference type="ChEBI" id="CHEBI:18391"/>
        <dbReference type="ChEBI" id="CHEBI:30616"/>
        <dbReference type="ChEBI" id="CHEBI:58759"/>
        <dbReference type="ChEBI" id="CHEBI:456216"/>
        <dbReference type="EC" id="2.7.1.12"/>
    </reaction>
</comment>
<keyword evidence="6 10" id="KW-0418">Kinase</keyword>
<dbReference type="EC" id="2.7.1.12" evidence="3 10"/>
<dbReference type="SUPFAM" id="SSF52540">
    <property type="entry name" value="P-loop containing nucleoside triphosphate hydrolases"/>
    <property type="match status" value="1"/>
</dbReference>
<dbReference type="FunFam" id="3.40.50.300:FF:000522">
    <property type="entry name" value="Gluconokinase"/>
    <property type="match status" value="1"/>
</dbReference>
<evidence type="ECO:0000313" key="11">
    <source>
        <dbReference type="EMBL" id="TGG93195.1"/>
    </source>
</evidence>
<evidence type="ECO:0000313" key="12">
    <source>
        <dbReference type="Proteomes" id="UP000297475"/>
    </source>
</evidence>
<dbReference type="Gene3D" id="3.40.50.300">
    <property type="entry name" value="P-loop containing nucleotide triphosphate hydrolases"/>
    <property type="match status" value="1"/>
</dbReference>
<dbReference type="InterPro" id="IPR027417">
    <property type="entry name" value="P-loop_NTPase"/>
</dbReference>
<dbReference type="PANTHER" id="PTHR43442">
    <property type="entry name" value="GLUCONOKINASE-RELATED"/>
    <property type="match status" value="1"/>
</dbReference>
<evidence type="ECO:0000256" key="5">
    <source>
        <dbReference type="ARBA" id="ARBA00022741"/>
    </source>
</evidence>
<evidence type="ECO:0000256" key="3">
    <source>
        <dbReference type="ARBA" id="ARBA00012054"/>
    </source>
</evidence>
<evidence type="ECO:0000256" key="10">
    <source>
        <dbReference type="RuleBase" id="RU363066"/>
    </source>
</evidence>
<organism evidence="11 12">
    <name type="scientific">Natronospirillum operosum</name>
    <dbReference type="NCBI Taxonomy" id="2759953"/>
    <lineage>
        <taxon>Bacteria</taxon>
        <taxon>Pseudomonadati</taxon>
        <taxon>Pseudomonadota</taxon>
        <taxon>Gammaproteobacteria</taxon>
        <taxon>Oceanospirillales</taxon>
        <taxon>Natronospirillaceae</taxon>
        <taxon>Natronospirillum</taxon>
    </lineage>
</organism>
<keyword evidence="5 10" id="KW-0547">Nucleotide-binding</keyword>
<reference evidence="11 12" key="1">
    <citation type="submission" date="2019-04" db="EMBL/GenBank/DDBJ databases">
        <title>Natronospirillum operosus gen. nov., sp. nov., a haloalkaliphilic satellite isolated from decaying biomass of laboratory culture of cyanobacterium Geitlerinema sp. and proposal of Natronospirillaceae fam. nov. and Saccharospirillaceae fam. nov.</title>
        <authorList>
            <person name="Kevbrin V."/>
            <person name="Boltyanskaya Y."/>
            <person name="Koziaeva V."/>
            <person name="Grouzdev D.S."/>
            <person name="Park M."/>
            <person name="Cho J."/>
        </authorList>
    </citation>
    <scope>NUCLEOTIDE SEQUENCE [LARGE SCALE GENOMIC DNA]</scope>
    <source>
        <strain evidence="11 12">G-116</strain>
    </source>
</reference>
<proteinExistence type="inferred from homology"/>
<dbReference type="GO" id="GO:0005737">
    <property type="term" value="C:cytoplasm"/>
    <property type="evidence" value="ECO:0007669"/>
    <property type="project" value="TreeGrafter"/>
</dbReference>
<dbReference type="GO" id="GO:0046316">
    <property type="term" value="F:gluconokinase activity"/>
    <property type="evidence" value="ECO:0007669"/>
    <property type="project" value="UniProtKB-EC"/>
</dbReference>
<evidence type="ECO:0000256" key="1">
    <source>
        <dbReference type="ARBA" id="ARBA00004761"/>
    </source>
</evidence>
<dbReference type="OrthoDB" id="9795716at2"/>
<evidence type="ECO:0000256" key="9">
    <source>
        <dbReference type="ARBA" id="ARBA00048090"/>
    </source>
</evidence>
<dbReference type="PANTHER" id="PTHR43442:SF3">
    <property type="entry name" value="GLUCONOKINASE-RELATED"/>
    <property type="match status" value="1"/>
</dbReference>
<dbReference type="CDD" id="cd02021">
    <property type="entry name" value="GntK"/>
    <property type="match status" value="1"/>
</dbReference>
<evidence type="ECO:0000256" key="6">
    <source>
        <dbReference type="ARBA" id="ARBA00022777"/>
    </source>
</evidence>
<protein>
    <recommendedName>
        <fullName evidence="3 10">Gluconokinase</fullName>
        <ecNumber evidence="3 10">2.7.1.12</ecNumber>
    </recommendedName>
</protein>
<comment type="similarity">
    <text evidence="2 10">Belongs to the gluconokinase GntK/GntV family.</text>
</comment>
<keyword evidence="8" id="KW-0311">Gluconate utilization</keyword>
<evidence type="ECO:0000256" key="7">
    <source>
        <dbReference type="ARBA" id="ARBA00022840"/>
    </source>
</evidence>
<keyword evidence="4 10" id="KW-0808">Transferase</keyword>
<dbReference type="InterPro" id="IPR006001">
    <property type="entry name" value="Therm_gnt_kin"/>
</dbReference>
<gene>
    <name evidence="11" type="ORF">E4656_09035</name>
</gene>
<evidence type="ECO:0000256" key="2">
    <source>
        <dbReference type="ARBA" id="ARBA00008420"/>
    </source>
</evidence>
<dbReference type="NCBIfam" id="TIGR01313">
    <property type="entry name" value="therm_gnt_kin"/>
    <property type="match status" value="1"/>
</dbReference>
<dbReference type="Pfam" id="PF01202">
    <property type="entry name" value="SKI"/>
    <property type="match status" value="1"/>
</dbReference>
<dbReference type="RefSeq" id="WP_135482905.1">
    <property type="nucleotide sequence ID" value="NZ_SRMF01000003.1"/>
</dbReference>
<dbReference type="Proteomes" id="UP000297475">
    <property type="component" value="Unassembled WGS sequence"/>
</dbReference>
<dbReference type="AlphaFoldDB" id="A0A4Z0WA17"/>
<name>A0A4Z0WA17_9GAMM</name>
<evidence type="ECO:0000256" key="8">
    <source>
        <dbReference type="ARBA" id="ARBA00023064"/>
    </source>
</evidence>
<accession>A0A4Z0WA17</accession>
<dbReference type="GO" id="GO:0019521">
    <property type="term" value="P:D-gluconate metabolic process"/>
    <property type="evidence" value="ECO:0007669"/>
    <property type="project" value="UniProtKB-KW"/>
</dbReference>
<dbReference type="GO" id="GO:0005524">
    <property type="term" value="F:ATP binding"/>
    <property type="evidence" value="ECO:0007669"/>
    <property type="project" value="UniProtKB-KW"/>
</dbReference>
<comment type="pathway">
    <text evidence="1">Carbohydrate acid metabolism.</text>
</comment>
<sequence>MSTQKIIVMGVSGSGKSLIGARLGRELQLPFYDADDFHTADNIRKMSDGIPLSDQDRAGWLQQLAALLQAEPGLVLACSALKADYRRRLQEASPEVTFLYLCGDFDTIWARLARREDHYFSGHSMLRSQFDQLEEPDHHEAIRISIDQPADSVLEECLRKINNR</sequence>